<dbReference type="RefSeq" id="WP_249307769.1">
    <property type="nucleotide sequence ID" value="NZ_JACRSZ010000005.1"/>
</dbReference>
<dbReference type="CDD" id="cd06579">
    <property type="entry name" value="TM_PBP1_transp_AraH_like"/>
    <property type="match status" value="1"/>
</dbReference>
<feature type="transmembrane region" description="Helical" evidence="6">
    <location>
        <begin position="218"/>
        <end position="237"/>
    </location>
</feature>
<evidence type="ECO:0000256" key="2">
    <source>
        <dbReference type="ARBA" id="ARBA00022475"/>
    </source>
</evidence>
<dbReference type="Proteomes" id="UP000657421">
    <property type="component" value="Unassembled WGS sequence"/>
</dbReference>
<feature type="transmembrane region" description="Helical" evidence="6">
    <location>
        <begin position="122"/>
        <end position="141"/>
    </location>
</feature>
<keyword evidence="2" id="KW-1003">Cell membrane</keyword>
<feature type="transmembrane region" description="Helical" evidence="6">
    <location>
        <begin position="90"/>
        <end position="110"/>
    </location>
</feature>
<evidence type="ECO:0000256" key="5">
    <source>
        <dbReference type="ARBA" id="ARBA00023136"/>
    </source>
</evidence>
<gene>
    <name evidence="7" type="ORF">H8716_06525</name>
</gene>
<accession>A0ABR7N9B9</accession>
<dbReference type="PANTHER" id="PTHR32196">
    <property type="entry name" value="ABC TRANSPORTER PERMEASE PROTEIN YPHD-RELATED-RELATED"/>
    <property type="match status" value="1"/>
</dbReference>
<feature type="transmembrane region" description="Helical" evidence="6">
    <location>
        <begin position="295"/>
        <end position="315"/>
    </location>
</feature>
<evidence type="ECO:0000256" key="1">
    <source>
        <dbReference type="ARBA" id="ARBA00004651"/>
    </source>
</evidence>
<dbReference type="EMBL" id="JACRSZ010000005">
    <property type="protein sequence ID" value="MBC8572740.1"/>
    <property type="molecule type" value="Genomic_DNA"/>
</dbReference>
<keyword evidence="5 6" id="KW-0472">Membrane</keyword>
<name>A0ABR7N9B9_9FIRM</name>
<evidence type="ECO:0000256" key="6">
    <source>
        <dbReference type="SAM" id="Phobius"/>
    </source>
</evidence>
<reference evidence="7 8" key="1">
    <citation type="submission" date="2020-08" db="EMBL/GenBank/DDBJ databases">
        <title>Genome public.</title>
        <authorList>
            <person name="Liu C."/>
            <person name="Sun Q."/>
        </authorList>
    </citation>
    <scope>NUCLEOTIDE SEQUENCE [LARGE SCALE GENOMIC DNA]</scope>
    <source>
        <strain evidence="7 8">NSJ-46</strain>
    </source>
</reference>
<comment type="caution">
    <text evidence="7">The sequence shown here is derived from an EMBL/GenBank/DDBJ whole genome shotgun (WGS) entry which is preliminary data.</text>
</comment>
<keyword evidence="8" id="KW-1185">Reference proteome</keyword>
<evidence type="ECO:0000313" key="7">
    <source>
        <dbReference type="EMBL" id="MBC8572740.1"/>
    </source>
</evidence>
<evidence type="ECO:0000256" key="3">
    <source>
        <dbReference type="ARBA" id="ARBA00022692"/>
    </source>
</evidence>
<dbReference type="InterPro" id="IPR001851">
    <property type="entry name" value="ABC_transp_permease"/>
</dbReference>
<organism evidence="7 8">
    <name type="scientific">Jingyaoa shaoxingensis</name>
    <dbReference type="NCBI Taxonomy" id="2763671"/>
    <lineage>
        <taxon>Bacteria</taxon>
        <taxon>Bacillati</taxon>
        <taxon>Bacillota</taxon>
        <taxon>Clostridia</taxon>
        <taxon>Lachnospirales</taxon>
        <taxon>Lachnospiraceae</taxon>
        <taxon>Jingyaoa</taxon>
    </lineage>
</organism>
<keyword evidence="3 6" id="KW-0812">Transmembrane</keyword>
<feature type="transmembrane region" description="Helical" evidence="6">
    <location>
        <begin position="161"/>
        <end position="184"/>
    </location>
</feature>
<dbReference type="Pfam" id="PF02653">
    <property type="entry name" value="BPD_transp_2"/>
    <property type="match status" value="1"/>
</dbReference>
<sequence length="324" mass="34638">MTSKNISKIITKYWLGLFTVIVFLFFSIMQPRYCSVTNIMSMLSSTCILALVGMGETLIMCVGETDYSVGMELTVAAVVLAKVLDQPGVAGMYIPMLLITLLIVIGYGIINVFLHVKIKIPSFVATLGTSLVATGICKWMTGGGSISSRRWPACYTFLGQSYLAGIIPISVIVTVIIVAIMWVYSEKTKSGKLLYAVGSSSTTCQYIGVSVAKQKVKAFVICALLCAVAGVLQTSMLNSATPYMGSDALMNSLTVLMLGATFIKPGVYNIPGTIVASFLLRVISFGMTMMSAPSFAFDLVQGGLLLFSVSLVTVIHNHQSKSIG</sequence>
<keyword evidence="4 6" id="KW-1133">Transmembrane helix</keyword>
<evidence type="ECO:0000256" key="4">
    <source>
        <dbReference type="ARBA" id="ARBA00022989"/>
    </source>
</evidence>
<proteinExistence type="predicted"/>
<feature type="transmembrane region" description="Helical" evidence="6">
    <location>
        <begin position="12"/>
        <end position="29"/>
    </location>
</feature>
<evidence type="ECO:0000313" key="8">
    <source>
        <dbReference type="Proteomes" id="UP000657421"/>
    </source>
</evidence>
<protein>
    <submittedName>
        <fullName evidence="7">ABC transporter permease</fullName>
    </submittedName>
</protein>
<comment type="subcellular location">
    <subcellularLocation>
        <location evidence="1">Cell membrane</location>
        <topology evidence="1">Multi-pass membrane protein</topology>
    </subcellularLocation>
</comment>